<feature type="region of interest" description="Disordered" evidence="5">
    <location>
        <begin position="1"/>
        <end position="224"/>
    </location>
</feature>
<feature type="compositionally biased region" description="Low complexity" evidence="5">
    <location>
        <begin position="140"/>
        <end position="149"/>
    </location>
</feature>
<proteinExistence type="inferred from homology"/>
<dbReference type="InterPro" id="IPR003653">
    <property type="entry name" value="Peptidase_C48_C"/>
</dbReference>
<feature type="compositionally biased region" description="Acidic residues" evidence="5">
    <location>
        <begin position="171"/>
        <end position="191"/>
    </location>
</feature>
<evidence type="ECO:0000256" key="4">
    <source>
        <dbReference type="ARBA" id="ARBA00022807"/>
    </source>
</evidence>
<feature type="compositionally biased region" description="Low complexity" evidence="5">
    <location>
        <begin position="124"/>
        <end position="133"/>
    </location>
</feature>
<dbReference type="InterPro" id="IPR038765">
    <property type="entry name" value="Papain-like_cys_pep_sf"/>
</dbReference>
<protein>
    <recommendedName>
        <fullName evidence="6">Ubiquitin-like protease family profile domain-containing protein</fullName>
    </recommendedName>
</protein>
<dbReference type="Proteomes" id="UP000745764">
    <property type="component" value="Unassembled WGS sequence"/>
</dbReference>
<gene>
    <name evidence="7" type="ORF">AWRI4620_LOCUS8424</name>
</gene>
<keyword evidence="2" id="KW-0645">Protease</keyword>
<feature type="compositionally biased region" description="Polar residues" evidence="5">
    <location>
        <begin position="58"/>
        <end position="87"/>
    </location>
</feature>
<dbReference type="GO" id="GO:0019784">
    <property type="term" value="F:deNEDDylase activity"/>
    <property type="evidence" value="ECO:0007669"/>
    <property type="project" value="InterPro"/>
</dbReference>
<feature type="compositionally biased region" description="Polar residues" evidence="5">
    <location>
        <begin position="435"/>
        <end position="449"/>
    </location>
</feature>
<dbReference type="GO" id="GO:0006508">
    <property type="term" value="P:proteolysis"/>
    <property type="evidence" value="ECO:0007669"/>
    <property type="project" value="UniProtKB-KW"/>
</dbReference>
<feature type="domain" description="Ubiquitin-like protease family profile" evidence="6">
    <location>
        <begin position="796"/>
        <end position="980"/>
    </location>
</feature>
<evidence type="ECO:0000256" key="2">
    <source>
        <dbReference type="ARBA" id="ARBA00022670"/>
    </source>
</evidence>
<keyword evidence="3" id="KW-0378">Hydrolase</keyword>
<name>A0A9N8PVF9_9PEZI</name>
<comment type="caution">
    <text evidence="7">The sequence shown here is derived from an EMBL/GenBank/DDBJ whole genome shotgun (WGS) entry which is preliminary data.</text>
</comment>
<dbReference type="GO" id="GO:0000338">
    <property type="term" value="P:protein deneddylation"/>
    <property type="evidence" value="ECO:0007669"/>
    <property type="project" value="TreeGrafter"/>
</dbReference>
<comment type="similarity">
    <text evidence="1">Belongs to the peptidase C48 family.</text>
</comment>
<feature type="compositionally biased region" description="Polar residues" evidence="5">
    <location>
        <begin position="297"/>
        <end position="316"/>
    </location>
</feature>
<keyword evidence="4" id="KW-0788">Thiol protease</keyword>
<dbReference type="EMBL" id="CAINUL010000017">
    <property type="protein sequence ID" value="CAD0114169.1"/>
    <property type="molecule type" value="Genomic_DNA"/>
</dbReference>
<reference evidence="7" key="1">
    <citation type="submission" date="2020-06" db="EMBL/GenBank/DDBJ databases">
        <authorList>
            <person name="Onetto C."/>
        </authorList>
    </citation>
    <scope>NUCLEOTIDE SEQUENCE</scope>
</reference>
<dbReference type="PANTHER" id="PTHR46468">
    <property type="entry name" value="SENTRIN-SPECIFIC PROTEASE 8"/>
    <property type="match status" value="1"/>
</dbReference>
<dbReference type="AlphaFoldDB" id="A0A9N8PVF9"/>
<dbReference type="Pfam" id="PF02902">
    <property type="entry name" value="Peptidase_C48"/>
    <property type="match status" value="1"/>
</dbReference>
<feature type="region of interest" description="Disordered" evidence="5">
    <location>
        <begin position="482"/>
        <end position="513"/>
    </location>
</feature>
<keyword evidence="8" id="KW-1185">Reference proteome</keyword>
<evidence type="ECO:0000256" key="1">
    <source>
        <dbReference type="ARBA" id="ARBA00005234"/>
    </source>
</evidence>
<dbReference type="Gene3D" id="3.40.395.10">
    <property type="entry name" value="Adenoviral Proteinase, Chain A"/>
    <property type="match status" value="1"/>
</dbReference>
<sequence length="1018" mass="113152">MEHSSASRSRAVSPRGSNSNINNNSNKSPPREKRKLESFLTESGETWEFTRPVKKSRSSGPGSNTSTIALDSPTRTQRPSFPATSPTRGKRSRDPSDQDTDAQSPWPKRQMTSVTDLGDHAAALRRASWLSSSRSRRKGAAASRSRSPSQGDLRGMFDAGSVAGQSAGSVESEEELPDYEDDDHDDDEEDTVDQHADNNLDQLAPFQGPAMTLPPASHYQEGRESRMPMVASIETDQDMEYQVGSSHHQAFKTVVSDEYAAVAGNGADSDVDSPQLLRGKFAGFAQAAATVQHRSEAQQQSAREPGYTSTSANSPRPVTAVDTAIVATTEDYEIDPALSQDEDYEIDPVLLHDEDYEIDPALLQDDELVTYPALPQGYESDIDPALLQDDESNIGSSTESVEAGNVQRALSPVPELMEPPTSPVKELSPPGKRSPTMSPTNLPSTTMVEPSQQLLSELEKYASDRRNWYAKQVKHERVNEEEVKGEDVCAQSTRTSHNPPKISHIPQPQPDASIPTTLAPTFAYTEEETQHIMAVHTAEGPNEDGIDLWRICMGELDGPMDVDDEDDLAVQDYSRDGIRKGRDEDIRKSKALNDARRKFQIQRNHFDEAPDSASIVEEESDQDDEDLLYTDHLLASSDDHFNAEKIRLQAALEHWESPWPNPSTLPSEHWTQEALTFANNQASATNSAEKHYWACRNIQAESYAEGKFNSGRGSNFHISFSLIDWKKSIAVSDEEAEAFAEQVSQIQLVEEDQEAPLRAKLALFLSELPHELDQKVTEILNTTNPGRAIVKSPEGNDLTRKDFATLLHSANYRTGEPEGWLNDEIINGFFTALCNAMNDKAGHTKGKVPPYASYITGWYSSVTKKGINAIERWSRRKGIKGDKLLQCKRIFFPVNPGNHWSLLVICPDIHTIEYLDSLDVGYSEDNRKSARYIRLARQWLEMELGDKYAAGEWKELDRRSSIQNNGSDCGVFTCLNGFASALELSNPTKEFGPEQIPYARRAMVSLFNHGGFNQHFEL</sequence>
<organism evidence="7 8">
    <name type="scientific">Aureobasidium uvarum</name>
    <dbReference type="NCBI Taxonomy" id="2773716"/>
    <lineage>
        <taxon>Eukaryota</taxon>
        <taxon>Fungi</taxon>
        <taxon>Dikarya</taxon>
        <taxon>Ascomycota</taxon>
        <taxon>Pezizomycotina</taxon>
        <taxon>Dothideomycetes</taxon>
        <taxon>Dothideomycetidae</taxon>
        <taxon>Dothideales</taxon>
        <taxon>Saccotheciaceae</taxon>
        <taxon>Aureobasidium</taxon>
    </lineage>
</organism>
<dbReference type="GO" id="GO:0008234">
    <property type="term" value="F:cysteine-type peptidase activity"/>
    <property type="evidence" value="ECO:0007669"/>
    <property type="project" value="UniProtKB-KW"/>
</dbReference>
<evidence type="ECO:0000313" key="8">
    <source>
        <dbReference type="Proteomes" id="UP000745764"/>
    </source>
</evidence>
<evidence type="ECO:0000259" key="6">
    <source>
        <dbReference type="PROSITE" id="PS50600"/>
    </source>
</evidence>
<evidence type="ECO:0000313" key="7">
    <source>
        <dbReference type="EMBL" id="CAD0114169.1"/>
    </source>
</evidence>
<feature type="region of interest" description="Disordered" evidence="5">
    <location>
        <begin position="413"/>
        <end position="449"/>
    </location>
</feature>
<dbReference type="PANTHER" id="PTHR46468:SF1">
    <property type="entry name" value="SENTRIN-SPECIFIC PROTEASE 8"/>
    <property type="match status" value="1"/>
</dbReference>
<feature type="compositionally biased region" description="Low complexity" evidence="5">
    <location>
        <begin position="1"/>
        <end position="28"/>
    </location>
</feature>
<accession>A0A9N8PVF9</accession>
<dbReference type="OrthoDB" id="1939479at2759"/>
<dbReference type="InterPro" id="IPR044613">
    <property type="entry name" value="Nep1/2-like"/>
</dbReference>
<dbReference type="SUPFAM" id="SSF54001">
    <property type="entry name" value="Cysteine proteinases"/>
    <property type="match status" value="1"/>
</dbReference>
<evidence type="ECO:0000256" key="3">
    <source>
        <dbReference type="ARBA" id="ARBA00022801"/>
    </source>
</evidence>
<feature type="region of interest" description="Disordered" evidence="5">
    <location>
        <begin position="292"/>
        <end position="319"/>
    </location>
</feature>
<dbReference type="PROSITE" id="PS50600">
    <property type="entry name" value="ULP_PROTEASE"/>
    <property type="match status" value="1"/>
</dbReference>
<evidence type="ECO:0000256" key="5">
    <source>
        <dbReference type="SAM" id="MobiDB-lite"/>
    </source>
</evidence>